<dbReference type="PANTHER" id="PTHR46512">
    <property type="entry name" value="PEPTIDYLPROLYL ISOMERASE"/>
    <property type="match status" value="1"/>
</dbReference>
<name>A0AAD8XYK0_9STRA</name>
<evidence type="ECO:0000313" key="2">
    <source>
        <dbReference type="EMBL" id="KAK1736009.1"/>
    </source>
</evidence>
<sequence length="331" mass="36682">MNMNSSSHRYTQPPSSRQKQEPEDADQVIVQTDFGRGLIVRTRKSDGIKEIRLGDVKSSSSSPAFRRREPNMLYTPKDYPSVPPCIGDDVICEYGRGVLKETADDKYTIELASWRLSGRSNVTCHVVSSPPKVVRKHALHEMDSAEKVALAKSQKAEAAKYFSEKDYTGALNTYASAVDKVRNVQHDHTSSNEVRADLVVIMITCSNNAATCCIKLAKWEEASKFAKNALIMLDALYGKRGMKIHTILNSEGIIDAKLFGEWRVKSYLVVARACMEQGEVEDAIAILKKAKGLGMPYIDELSSSADQSSRGKEEKASLRALTLQIKNSSGW</sequence>
<dbReference type="AlphaFoldDB" id="A0AAD8XYK0"/>
<proteinExistence type="predicted"/>
<accession>A0AAD8XYK0</accession>
<evidence type="ECO:0008006" key="4">
    <source>
        <dbReference type="Google" id="ProtNLM"/>
    </source>
</evidence>
<gene>
    <name evidence="2" type="ORF">QTG54_013145</name>
</gene>
<dbReference type="EMBL" id="JATAAI010000030">
    <property type="protein sequence ID" value="KAK1736009.1"/>
    <property type="molecule type" value="Genomic_DNA"/>
</dbReference>
<evidence type="ECO:0000256" key="1">
    <source>
        <dbReference type="SAM" id="MobiDB-lite"/>
    </source>
</evidence>
<protein>
    <recommendedName>
        <fullName evidence="4">Peptidylprolyl isomerase</fullName>
    </recommendedName>
</protein>
<dbReference type="PANTHER" id="PTHR46512:SF9">
    <property type="entry name" value="PEPTIDYLPROLYL ISOMERASE"/>
    <property type="match status" value="1"/>
</dbReference>
<organism evidence="2 3">
    <name type="scientific">Skeletonema marinoi</name>
    <dbReference type="NCBI Taxonomy" id="267567"/>
    <lineage>
        <taxon>Eukaryota</taxon>
        <taxon>Sar</taxon>
        <taxon>Stramenopiles</taxon>
        <taxon>Ochrophyta</taxon>
        <taxon>Bacillariophyta</taxon>
        <taxon>Coscinodiscophyceae</taxon>
        <taxon>Thalassiosirophycidae</taxon>
        <taxon>Thalassiosirales</taxon>
        <taxon>Skeletonemataceae</taxon>
        <taxon>Skeletonema</taxon>
        <taxon>Skeletonema marinoi-dohrnii complex</taxon>
    </lineage>
</organism>
<feature type="compositionally biased region" description="Polar residues" evidence="1">
    <location>
        <begin position="1"/>
        <end position="17"/>
    </location>
</feature>
<dbReference type="InterPro" id="IPR050754">
    <property type="entry name" value="FKBP4/5/8-like"/>
</dbReference>
<feature type="region of interest" description="Disordered" evidence="1">
    <location>
        <begin position="1"/>
        <end position="27"/>
    </location>
</feature>
<evidence type="ECO:0000313" key="3">
    <source>
        <dbReference type="Proteomes" id="UP001224775"/>
    </source>
</evidence>
<keyword evidence="3" id="KW-1185">Reference proteome</keyword>
<dbReference type="InterPro" id="IPR011990">
    <property type="entry name" value="TPR-like_helical_dom_sf"/>
</dbReference>
<dbReference type="SUPFAM" id="SSF48452">
    <property type="entry name" value="TPR-like"/>
    <property type="match status" value="1"/>
</dbReference>
<dbReference type="Gene3D" id="1.25.40.10">
    <property type="entry name" value="Tetratricopeptide repeat domain"/>
    <property type="match status" value="1"/>
</dbReference>
<reference evidence="2" key="1">
    <citation type="submission" date="2023-06" db="EMBL/GenBank/DDBJ databases">
        <title>Survivors Of The Sea: Transcriptome response of Skeletonema marinoi to long-term dormancy.</title>
        <authorList>
            <person name="Pinder M.I.M."/>
            <person name="Kourtchenko O."/>
            <person name="Robertson E.K."/>
            <person name="Larsson T."/>
            <person name="Maumus F."/>
            <person name="Osuna-Cruz C.M."/>
            <person name="Vancaester E."/>
            <person name="Stenow R."/>
            <person name="Vandepoele K."/>
            <person name="Ploug H."/>
            <person name="Bruchert V."/>
            <person name="Godhe A."/>
            <person name="Topel M."/>
        </authorList>
    </citation>
    <scope>NUCLEOTIDE SEQUENCE</scope>
    <source>
        <strain evidence="2">R05AC</strain>
    </source>
</reference>
<dbReference type="Proteomes" id="UP001224775">
    <property type="component" value="Unassembled WGS sequence"/>
</dbReference>
<comment type="caution">
    <text evidence="2">The sequence shown here is derived from an EMBL/GenBank/DDBJ whole genome shotgun (WGS) entry which is preliminary data.</text>
</comment>